<evidence type="ECO:0000313" key="1">
    <source>
        <dbReference type="EMBL" id="JAD97865.1"/>
    </source>
</evidence>
<reference evidence="1" key="2">
    <citation type="journal article" date="2015" name="Data Brief">
        <title>Shoot transcriptome of the giant reed, Arundo donax.</title>
        <authorList>
            <person name="Barrero R.A."/>
            <person name="Guerrero F.D."/>
            <person name="Moolhuijzen P."/>
            <person name="Goolsby J.A."/>
            <person name="Tidwell J."/>
            <person name="Bellgard S.E."/>
            <person name="Bellgard M.I."/>
        </authorList>
    </citation>
    <scope>NUCLEOTIDE SEQUENCE</scope>
    <source>
        <tissue evidence="1">Shoot tissue taken approximately 20 cm above the soil surface</tissue>
    </source>
</reference>
<organism evidence="1">
    <name type="scientific">Arundo donax</name>
    <name type="common">Giant reed</name>
    <name type="synonym">Donax arundinaceus</name>
    <dbReference type="NCBI Taxonomy" id="35708"/>
    <lineage>
        <taxon>Eukaryota</taxon>
        <taxon>Viridiplantae</taxon>
        <taxon>Streptophyta</taxon>
        <taxon>Embryophyta</taxon>
        <taxon>Tracheophyta</taxon>
        <taxon>Spermatophyta</taxon>
        <taxon>Magnoliopsida</taxon>
        <taxon>Liliopsida</taxon>
        <taxon>Poales</taxon>
        <taxon>Poaceae</taxon>
        <taxon>PACMAD clade</taxon>
        <taxon>Arundinoideae</taxon>
        <taxon>Arundineae</taxon>
        <taxon>Arundo</taxon>
    </lineage>
</organism>
<protein>
    <submittedName>
        <fullName evidence="1">Uncharacterized protein</fullName>
    </submittedName>
</protein>
<accession>A0A0A9EJ17</accession>
<proteinExistence type="predicted"/>
<dbReference type="AlphaFoldDB" id="A0A0A9EJ17"/>
<reference evidence="1" key="1">
    <citation type="submission" date="2014-09" db="EMBL/GenBank/DDBJ databases">
        <authorList>
            <person name="Magalhaes I.L.F."/>
            <person name="Oliveira U."/>
            <person name="Santos F.R."/>
            <person name="Vidigal T.H.D.A."/>
            <person name="Brescovit A.D."/>
            <person name="Santos A.J."/>
        </authorList>
    </citation>
    <scope>NUCLEOTIDE SEQUENCE</scope>
    <source>
        <tissue evidence="1">Shoot tissue taken approximately 20 cm above the soil surface</tissue>
    </source>
</reference>
<sequence>MPVLQPLHILPKEIVINRRLSWHY</sequence>
<dbReference type="EMBL" id="GBRH01200030">
    <property type="protein sequence ID" value="JAD97865.1"/>
    <property type="molecule type" value="Transcribed_RNA"/>
</dbReference>
<name>A0A0A9EJ17_ARUDO</name>